<gene>
    <name evidence="2" type="ORF">SAJA_07270</name>
</gene>
<feature type="non-terminal residue" evidence="2">
    <location>
        <position position="153"/>
    </location>
</feature>
<dbReference type="InParanoid" id="A0A423PT74"/>
<feature type="signal peptide" evidence="1">
    <location>
        <begin position="1"/>
        <end position="25"/>
    </location>
</feature>
<dbReference type="EMBL" id="AYKG01000019">
    <property type="protein sequence ID" value="ROO28797.1"/>
    <property type="molecule type" value="Genomic_DNA"/>
</dbReference>
<sequence>MPVLLLRRVCELLVLVGLGLNAAQAEVATRFPDTAEQGAMVIGRVAPDSSVRYAGRDLRVTDYGTVVFGIARDARQPAEVTITYPDGRVAHVQIAIRTHDWPVQRVNGVPQKTATPPPAVAKRIVREQAEVAAVRRSSSDALGSVEVSYEPAL</sequence>
<keyword evidence="1" id="KW-0732">Signal</keyword>
<name>A0A423PT74_9GAMM</name>
<evidence type="ECO:0000256" key="1">
    <source>
        <dbReference type="SAM" id="SignalP"/>
    </source>
</evidence>
<dbReference type="Proteomes" id="UP000285310">
    <property type="component" value="Unassembled WGS sequence"/>
</dbReference>
<proteinExistence type="predicted"/>
<dbReference type="AlphaFoldDB" id="A0A423PT74"/>
<accession>A0A423PT74</accession>
<reference evidence="2 3" key="1">
    <citation type="submission" date="2013-10" db="EMBL/GenBank/DDBJ databases">
        <title>Salinisphaera japonica YTM-1 Genome Sequencing.</title>
        <authorList>
            <person name="Lai Q."/>
            <person name="Li C."/>
            <person name="Shao Z."/>
        </authorList>
    </citation>
    <scope>NUCLEOTIDE SEQUENCE [LARGE SCALE GENOMIC DNA]</scope>
    <source>
        <strain evidence="2 3">YTM-1</strain>
    </source>
</reference>
<evidence type="ECO:0000313" key="3">
    <source>
        <dbReference type="Proteomes" id="UP000285310"/>
    </source>
</evidence>
<protein>
    <submittedName>
        <fullName evidence="2">Peptidase</fullName>
    </submittedName>
</protein>
<evidence type="ECO:0000313" key="2">
    <source>
        <dbReference type="EMBL" id="ROO28797.1"/>
    </source>
</evidence>
<keyword evidence="3" id="KW-1185">Reference proteome</keyword>
<organism evidence="2 3">
    <name type="scientific">Salinisphaera japonica YTM-1</name>
    <dbReference type="NCBI Taxonomy" id="1209778"/>
    <lineage>
        <taxon>Bacteria</taxon>
        <taxon>Pseudomonadati</taxon>
        <taxon>Pseudomonadota</taxon>
        <taxon>Gammaproteobacteria</taxon>
        <taxon>Salinisphaerales</taxon>
        <taxon>Salinisphaeraceae</taxon>
        <taxon>Salinisphaera</taxon>
    </lineage>
</organism>
<comment type="caution">
    <text evidence="2">The sequence shown here is derived from an EMBL/GenBank/DDBJ whole genome shotgun (WGS) entry which is preliminary data.</text>
</comment>
<feature type="chain" id="PRO_5019008931" evidence="1">
    <location>
        <begin position="26"/>
        <end position="153"/>
    </location>
</feature>